<dbReference type="PRINTS" id="PR00465">
    <property type="entry name" value="EP450IV"/>
</dbReference>
<evidence type="ECO:0000313" key="12">
    <source>
        <dbReference type="Proteomes" id="UP000244855"/>
    </source>
</evidence>
<evidence type="ECO:0000256" key="6">
    <source>
        <dbReference type="ARBA" id="ARBA00023004"/>
    </source>
</evidence>
<evidence type="ECO:0000313" key="11">
    <source>
        <dbReference type="EMBL" id="PVH96875.1"/>
    </source>
</evidence>
<dbReference type="GO" id="GO:0005506">
    <property type="term" value="F:iron ion binding"/>
    <property type="evidence" value="ECO:0007669"/>
    <property type="project" value="InterPro"/>
</dbReference>
<dbReference type="InterPro" id="IPR002403">
    <property type="entry name" value="Cyt_P450_E_grp-IV"/>
</dbReference>
<dbReference type="InterPro" id="IPR017972">
    <property type="entry name" value="Cyt_P450_CS"/>
</dbReference>
<keyword evidence="5 9" id="KW-0560">Oxidoreductase</keyword>
<organism evidence="11 12">
    <name type="scientific">Periconia macrospinosa</name>
    <dbReference type="NCBI Taxonomy" id="97972"/>
    <lineage>
        <taxon>Eukaryota</taxon>
        <taxon>Fungi</taxon>
        <taxon>Dikarya</taxon>
        <taxon>Ascomycota</taxon>
        <taxon>Pezizomycotina</taxon>
        <taxon>Dothideomycetes</taxon>
        <taxon>Pleosporomycetidae</taxon>
        <taxon>Pleosporales</taxon>
        <taxon>Massarineae</taxon>
        <taxon>Periconiaceae</taxon>
        <taxon>Periconia</taxon>
    </lineage>
</organism>
<dbReference type="Pfam" id="PF00067">
    <property type="entry name" value="p450"/>
    <property type="match status" value="1"/>
</dbReference>
<evidence type="ECO:0000256" key="2">
    <source>
        <dbReference type="ARBA" id="ARBA00004685"/>
    </source>
</evidence>
<accession>A0A2V1DFR2</accession>
<dbReference type="Gene3D" id="1.10.630.10">
    <property type="entry name" value="Cytochrome P450"/>
    <property type="match status" value="1"/>
</dbReference>
<protein>
    <submittedName>
        <fullName evidence="11">Cytochrome P450 monooxygenase</fullName>
    </submittedName>
</protein>
<keyword evidence="12" id="KW-1185">Reference proteome</keyword>
<dbReference type="CDD" id="cd11041">
    <property type="entry name" value="CYP503A1-like"/>
    <property type="match status" value="1"/>
</dbReference>
<keyword evidence="10" id="KW-0472">Membrane</keyword>
<dbReference type="SUPFAM" id="SSF48264">
    <property type="entry name" value="Cytochrome P450"/>
    <property type="match status" value="1"/>
</dbReference>
<name>A0A2V1DFR2_9PLEO</name>
<dbReference type="STRING" id="97972.A0A2V1DFR2"/>
<dbReference type="InterPro" id="IPR001128">
    <property type="entry name" value="Cyt_P450"/>
</dbReference>
<comment type="similarity">
    <text evidence="3 9">Belongs to the cytochrome P450 family.</text>
</comment>
<evidence type="ECO:0000256" key="7">
    <source>
        <dbReference type="ARBA" id="ARBA00023033"/>
    </source>
</evidence>
<dbReference type="PANTHER" id="PTHR46206">
    <property type="entry name" value="CYTOCHROME P450"/>
    <property type="match status" value="1"/>
</dbReference>
<evidence type="ECO:0000256" key="10">
    <source>
        <dbReference type="SAM" id="Phobius"/>
    </source>
</evidence>
<keyword evidence="6 8" id="KW-0408">Iron</keyword>
<dbReference type="PANTHER" id="PTHR46206:SF6">
    <property type="entry name" value="CYTOCHROME P450 MONOOXYGENASE AN1598-RELATED"/>
    <property type="match status" value="1"/>
</dbReference>
<dbReference type="EMBL" id="KZ805452">
    <property type="protein sequence ID" value="PVH96875.1"/>
    <property type="molecule type" value="Genomic_DNA"/>
</dbReference>
<reference evidence="11 12" key="1">
    <citation type="journal article" date="2018" name="Sci. Rep.">
        <title>Comparative genomics provides insights into the lifestyle and reveals functional heterogeneity of dark septate endophytic fungi.</title>
        <authorList>
            <person name="Knapp D.G."/>
            <person name="Nemeth J.B."/>
            <person name="Barry K."/>
            <person name="Hainaut M."/>
            <person name="Henrissat B."/>
            <person name="Johnson J."/>
            <person name="Kuo A."/>
            <person name="Lim J.H.P."/>
            <person name="Lipzen A."/>
            <person name="Nolan M."/>
            <person name="Ohm R.A."/>
            <person name="Tamas L."/>
            <person name="Grigoriev I.V."/>
            <person name="Spatafora J.W."/>
            <person name="Nagy L.G."/>
            <person name="Kovacs G.M."/>
        </authorList>
    </citation>
    <scope>NUCLEOTIDE SEQUENCE [LARGE SCALE GENOMIC DNA]</scope>
    <source>
        <strain evidence="11 12">DSE2036</strain>
    </source>
</reference>
<evidence type="ECO:0000256" key="1">
    <source>
        <dbReference type="ARBA" id="ARBA00001971"/>
    </source>
</evidence>
<feature type="binding site" description="axial binding residue" evidence="8">
    <location>
        <position position="460"/>
    </location>
    <ligand>
        <name>heme</name>
        <dbReference type="ChEBI" id="CHEBI:30413"/>
    </ligand>
    <ligandPart>
        <name>Fe</name>
        <dbReference type="ChEBI" id="CHEBI:18248"/>
    </ligandPart>
</feature>
<keyword evidence="4 8" id="KW-0479">Metal-binding</keyword>
<evidence type="ECO:0000256" key="5">
    <source>
        <dbReference type="ARBA" id="ARBA00023002"/>
    </source>
</evidence>
<evidence type="ECO:0000256" key="8">
    <source>
        <dbReference type="PIRSR" id="PIRSR602403-1"/>
    </source>
</evidence>
<evidence type="ECO:0000256" key="9">
    <source>
        <dbReference type="RuleBase" id="RU000461"/>
    </source>
</evidence>
<sequence>MNQPTLRELTIKTFLHPLSVVAFATLLFGYISKILLGLQRHRKKFPVFGDKHDPAGFRDVIRHAYEKHPNTFYTLPTEPINNVIIPIKYVAEIKSVPETKLSFIEHNYARFIGKHTTVITQRDHQLIEKGYPKDQRLIEHALIDSIKIDLTRFLGHTMFVMQEEASWALQDVFGHCQDWTPIHLYANALRVISLVSGRVFIGLPMNRDERWLKSTIEFTVDTFLGGKKLSNYPRIFWPILEYVLPELRRVRWHYKNVQNLLRPLLTARLRDMEDPDFKRPKDMLQWGIDNSYGNERNIWWQTMFHLKISVAAIHSTGISLYHILFDIAALPETHETLRQEIVAVEAKYGTPLPKVGLTKLHRLDSLMKESQRMNQLNILTMTRKVMEDVKFSDGTVVPKGTFIGVASGAVNRDAEIFDNPHEFDPWRFWKLRQMPGMENQHQFVSTGSMNYNWGHGSHACPGRFFGSNEIKIVVVDFLKNFELKLLPGEKRPENNYWGMEVRPDFGAQMLIRKRQL</sequence>
<dbReference type="GO" id="GO:0004497">
    <property type="term" value="F:monooxygenase activity"/>
    <property type="evidence" value="ECO:0007669"/>
    <property type="project" value="UniProtKB-KW"/>
</dbReference>
<dbReference type="GO" id="GO:0016705">
    <property type="term" value="F:oxidoreductase activity, acting on paired donors, with incorporation or reduction of molecular oxygen"/>
    <property type="evidence" value="ECO:0007669"/>
    <property type="project" value="InterPro"/>
</dbReference>
<dbReference type="OrthoDB" id="1844152at2759"/>
<dbReference type="PROSITE" id="PS00086">
    <property type="entry name" value="CYTOCHROME_P450"/>
    <property type="match status" value="1"/>
</dbReference>
<proteinExistence type="inferred from homology"/>
<dbReference type="AlphaFoldDB" id="A0A2V1DFR2"/>
<keyword evidence="10" id="KW-1133">Transmembrane helix</keyword>
<feature type="transmembrane region" description="Helical" evidence="10">
    <location>
        <begin position="14"/>
        <end position="36"/>
    </location>
</feature>
<dbReference type="GO" id="GO:0020037">
    <property type="term" value="F:heme binding"/>
    <property type="evidence" value="ECO:0007669"/>
    <property type="project" value="InterPro"/>
</dbReference>
<gene>
    <name evidence="11" type="ORF">DM02DRAFT_686763</name>
</gene>
<dbReference type="Proteomes" id="UP000244855">
    <property type="component" value="Unassembled WGS sequence"/>
</dbReference>
<keyword evidence="7 9" id="KW-0503">Monooxygenase</keyword>
<dbReference type="InterPro" id="IPR036396">
    <property type="entry name" value="Cyt_P450_sf"/>
</dbReference>
<keyword evidence="8 9" id="KW-0349">Heme</keyword>
<comment type="cofactor">
    <cofactor evidence="1 8">
        <name>heme</name>
        <dbReference type="ChEBI" id="CHEBI:30413"/>
    </cofactor>
</comment>
<keyword evidence="10" id="KW-0812">Transmembrane</keyword>
<evidence type="ECO:0000256" key="4">
    <source>
        <dbReference type="ARBA" id="ARBA00022723"/>
    </source>
</evidence>
<comment type="pathway">
    <text evidence="2">Mycotoxin biosynthesis.</text>
</comment>
<evidence type="ECO:0000256" key="3">
    <source>
        <dbReference type="ARBA" id="ARBA00010617"/>
    </source>
</evidence>